<dbReference type="AlphaFoldDB" id="A0A8R1HRJ0"/>
<evidence type="ECO:0000313" key="3">
    <source>
        <dbReference type="Proteomes" id="UP000005237"/>
    </source>
</evidence>
<feature type="transmembrane region" description="Helical" evidence="1">
    <location>
        <begin position="6"/>
        <end position="31"/>
    </location>
</feature>
<dbReference type="Proteomes" id="UP000005237">
    <property type="component" value="Unassembled WGS sequence"/>
</dbReference>
<dbReference type="Gene3D" id="1.10.287.770">
    <property type="entry name" value="YojJ-like"/>
    <property type="match status" value="1"/>
</dbReference>
<sequence>MSYIGGVMGLFLGMSCITLFEVLVYLVKTVFGTLNNTRHKKLTGKVGSINGGISMAESHEEIIITKKIEKNKSISFETLNDNALPESQGIETRKFSLNPLLENSAKSLKLQIHRSKPKMKRKSVYMDTYDF</sequence>
<dbReference type="EnsemblMetazoa" id="CJA08946.4">
    <property type="protein sequence ID" value="CJA08946.4"/>
    <property type="gene ID" value="WBGene00128151"/>
</dbReference>
<evidence type="ECO:0000313" key="2">
    <source>
        <dbReference type="EnsemblMetazoa" id="CJA08946.4"/>
    </source>
</evidence>
<dbReference type="EnsemblMetazoa" id="CJA08946.1">
    <property type="protein sequence ID" value="CJA08946.1"/>
    <property type="gene ID" value="WBGene00128151"/>
</dbReference>
<protein>
    <submittedName>
        <fullName evidence="2">Uncharacterized protein</fullName>
    </submittedName>
</protein>
<keyword evidence="1" id="KW-0812">Transmembrane</keyword>
<reference evidence="3" key="1">
    <citation type="submission" date="2010-08" db="EMBL/GenBank/DDBJ databases">
        <authorList>
            <consortium name="Caenorhabditis japonica Sequencing Consortium"/>
            <person name="Wilson R.K."/>
        </authorList>
    </citation>
    <scope>NUCLEOTIDE SEQUENCE [LARGE SCALE GENOMIC DNA]</scope>
    <source>
        <strain evidence="3">DF5081</strain>
    </source>
</reference>
<dbReference type="EnsemblMetazoa" id="CJA08946.3">
    <property type="protein sequence ID" value="CJA08946.3"/>
    <property type="gene ID" value="WBGene00128151"/>
</dbReference>
<name>A0A8R1HRJ0_CAEJA</name>
<dbReference type="EnsemblMetazoa" id="CJA08946.2">
    <property type="protein sequence ID" value="CJA08946.2"/>
    <property type="gene ID" value="WBGene00128151"/>
</dbReference>
<reference evidence="2" key="2">
    <citation type="submission" date="2022-06" db="UniProtKB">
        <authorList>
            <consortium name="EnsemblMetazoa"/>
        </authorList>
    </citation>
    <scope>IDENTIFICATION</scope>
    <source>
        <strain evidence="2">DF5081</strain>
    </source>
</reference>
<organism evidence="2 3">
    <name type="scientific">Caenorhabditis japonica</name>
    <dbReference type="NCBI Taxonomy" id="281687"/>
    <lineage>
        <taxon>Eukaryota</taxon>
        <taxon>Metazoa</taxon>
        <taxon>Ecdysozoa</taxon>
        <taxon>Nematoda</taxon>
        <taxon>Chromadorea</taxon>
        <taxon>Rhabditida</taxon>
        <taxon>Rhabditina</taxon>
        <taxon>Rhabditomorpha</taxon>
        <taxon>Rhabditoidea</taxon>
        <taxon>Rhabditidae</taxon>
        <taxon>Peloderinae</taxon>
        <taxon>Caenorhabditis</taxon>
    </lineage>
</organism>
<accession>A0A8R1HRJ0</accession>
<evidence type="ECO:0000256" key="1">
    <source>
        <dbReference type="SAM" id="Phobius"/>
    </source>
</evidence>
<keyword evidence="1" id="KW-1133">Transmembrane helix</keyword>
<proteinExistence type="predicted"/>
<keyword evidence="3" id="KW-1185">Reference proteome</keyword>
<keyword evidence="1" id="KW-0472">Membrane</keyword>